<feature type="transmembrane region" description="Helical" evidence="7">
    <location>
        <begin position="241"/>
        <end position="261"/>
    </location>
</feature>
<feature type="transmembrane region" description="Helical" evidence="7">
    <location>
        <begin position="106"/>
        <end position="127"/>
    </location>
</feature>
<sequence>MNNTVEMNSNLIEENDTNEKKLKKKSKYKSKLSKIKEQRQLYLLLLPAFILTIVFKYIPMYGILIGFKDYNPLYGITGSEWVGFKHFMKFLTSPNFIDIFMNTLKLSIFSLIISFPIPIIIAIMLNMVRSKTNKKNIQLILYAPNFISVVVVVGMLFILLSPTGPINQLVTIFTGEPIMFMSDPKYFRTIYILSGIWQGAGWSSIIYVAALANVSPELHEAALIDGANIFQRIRHIDLPTLKPLMVISFILAAGGIMSIGFEKAYLMQTSMNIPTSEIIATYVYKQGLQAGDYGYSTAIGLFNTIINVILLLTVNKVVKHINEGEGL</sequence>
<evidence type="ECO:0000256" key="7">
    <source>
        <dbReference type="RuleBase" id="RU363032"/>
    </source>
</evidence>
<proteinExistence type="inferred from homology"/>
<dbReference type="AlphaFoldDB" id="A0A1V1HYF0"/>
<dbReference type="RefSeq" id="WP_286155190.1">
    <property type="nucleotide sequence ID" value="NZ_CAPJZF010000008.1"/>
</dbReference>
<dbReference type="PROSITE" id="PS50928">
    <property type="entry name" value="ABC_TM1"/>
    <property type="match status" value="1"/>
</dbReference>
<evidence type="ECO:0000313" key="9">
    <source>
        <dbReference type="EMBL" id="CED92907.1"/>
    </source>
</evidence>
<evidence type="ECO:0000256" key="1">
    <source>
        <dbReference type="ARBA" id="ARBA00004651"/>
    </source>
</evidence>
<name>A0A1V1HYF0_9FIRM</name>
<dbReference type="InterPro" id="IPR035906">
    <property type="entry name" value="MetI-like_sf"/>
</dbReference>
<dbReference type="GeneID" id="82204331"/>
<keyword evidence="2 7" id="KW-0813">Transport</keyword>
<dbReference type="SUPFAM" id="SSF161098">
    <property type="entry name" value="MetI-like"/>
    <property type="match status" value="1"/>
</dbReference>
<evidence type="ECO:0000256" key="3">
    <source>
        <dbReference type="ARBA" id="ARBA00022475"/>
    </source>
</evidence>
<keyword evidence="6 7" id="KW-0472">Membrane</keyword>
<dbReference type="KEGG" id="ril:CRIB_148"/>
<gene>
    <name evidence="9" type="ORF">CRIB_148</name>
</gene>
<dbReference type="Proteomes" id="UP000245622">
    <property type="component" value="Chromosome 1"/>
</dbReference>
<keyword evidence="3" id="KW-1003">Cell membrane</keyword>
<reference evidence="9 10" key="1">
    <citation type="submission" date="2014-04" db="EMBL/GenBank/DDBJ databases">
        <authorList>
            <person name="Hornung B.V."/>
        </authorList>
    </citation>
    <scope>NUCLEOTIDE SEQUENCE [LARGE SCALE GENOMIC DNA]</scope>
    <source>
        <strain evidence="9 10">CRIB</strain>
    </source>
</reference>
<feature type="transmembrane region" description="Helical" evidence="7">
    <location>
        <begin position="293"/>
        <end position="314"/>
    </location>
</feature>
<keyword evidence="5 7" id="KW-1133">Transmembrane helix</keyword>
<keyword evidence="10" id="KW-1185">Reference proteome</keyword>
<feature type="transmembrane region" description="Helical" evidence="7">
    <location>
        <begin position="139"/>
        <end position="160"/>
    </location>
</feature>
<feature type="domain" description="ABC transmembrane type-1" evidence="8">
    <location>
        <begin position="100"/>
        <end position="314"/>
    </location>
</feature>
<dbReference type="GO" id="GO:0055085">
    <property type="term" value="P:transmembrane transport"/>
    <property type="evidence" value="ECO:0007669"/>
    <property type="project" value="InterPro"/>
</dbReference>
<keyword evidence="4 7" id="KW-0812">Transmembrane</keyword>
<dbReference type="InterPro" id="IPR000515">
    <property type="entry name" value="MetI-like"/>
</dbReference>
<evidence type="ECO:0000256" key="4">
    <source>
        <dbReference type="ARBA" id="ARBA00022692"/>
    </source>
</evidence>
<feature type="transmembrane region" description="Helical" evidence="7">
    <location>
        <begin position="189"/>
        <end position="210"/>
    </location>
</feature>
<dbReference type="PANTHER" id="PTHR43227:SF11">
    <property type="entry name" value="BLL4140 PROTEIN"/>
    <property type="match status" value="1"/>
</dbReference>
<organism evidence="9 10">
    <name type="scientific">Romboutsia ilealis</name>
    <dbReference type="NCBI Taxonomy" id="1115758"/>
    <lineage>
        <taxon>Bacteria</taxon>
        <taxon>Bacillati</taxon>
        <taxon>Bacillota</taxon>
        <taxon>Clostridia</taxon>
        <taxon>Peptostreptococcales</taxon>
        <taxon>Peptostreptococcaceae</taxon>
        <taxon>Romboutsia</taxon>
    </lineage>
</organism>
<comment type="similarity">
    <text evidence="7">Belongs to the binding-protein-dependent transport system permease family.</text>
</comment>
<dbReference type="PANTHER" id="PTHR43227">
    <property type="entry name" value="BLL4140 PROTEIN"/>
    <property type="match status" value="1"/>
</dbReference>
<feature type="transmembrane region" description="Helical" evidence="7">
    <location>
        <begin position="41"/>
        <end position="64"/>
    </location>
</feature>
<dbReference type="InterPro" id="IPR050809">
    <property type="entry name" value="UgpAE/MalFG_permease"/>
</dbReference>
<dbReference type="EMBL" id="LN555523">
    <property type="protein sequence ID" value="CED92907.1"/>
    <property type="molecule type" value="Genomic_DNA"/>
</dbReference>
<evidence type="ECO:0000259" key="8">
    <source>
        <dbReference type="PROSITE" id="PS50928"/>
    </source>
</evidence>
<dbReference type="Pfam" id="PF00528">
    <property type="entry name" value="BPD_transp_1"/>
    <property type="match status" value="1"/>
</dbReference>
<accession>A0A1V1HYF0</accession>
<dbReference type="Gene3D" id="1.10.3720.10">
    <property type="entry name" value="MetI-like"/>
    <property type="match status" value="1"/>
</dbReference>
<dbReference type="CDD" id="cd06261">
    <property type="entry name" value="TM_PBP2"/>
    <property type="match status" value="1"/>
</dbReference>
<evidence type="ECO:0000256" key="2">
    <source>
        <dbReference type="ARBA" id="ARBA00022448"/>
    </source>
</evidence>
<evidence type="ECO:0000256" key="5">
    <source>
        <dbReference type="ARBA" id="ARBA00022989"/>
    </source>
</evidence>
<evidence type="ECO:0000313" key="10">
    <source>
        <dbReference type="Proteomes" id="UP000245622"/>
    </source>
</evidence>
<protein>
    <submittedName>
        <fullName evidence="9">Protein LplB</fullName>
    </submittedName>
</protein>
<comment type="subcellular location">
    <subcellularLocation>
        <location evidence="1 7">Cell membrane</location>
        <topology evidence="1 7">Multi-pass membrane protein</topology>
    </subcellularLocation>
</comment>
<dbReference type="GO" id="GO:0005886">
    <property type="term" value="C:plasma membrane"/>
    <property type="evidence" value="ECO:0007669"/>
    <property type="project" value="UniProtKB-SubCell"/>
</dbReference>
<evidence type="ECO:0000256" key="6">
    <source>
        <dbReference type="ARBA" id="ARBA00023136"/>
    </source>
</evidence>